<evidence type="ECO:0000256" key="1">
    <source>
        <dbReference type="SAM" id="Phobius"/>
    </source>
</evidence>
<feature type="transmembrane region" description="Helical" evidence="1">
    <location>
        <begin position="36"/>
        <end position="54"/>
    </location>
</feature>
<gene>
    <name evidence="2" type="ORF">FHT02_001793</name>
</gene>
<name>A0A840YQ73_9SPHN</name>
<dbReference type="EMBL" id="JACIJF010000004">
    <property type="protein sequence ID" value="MBB5710562.1"/>
    <property type="molecule type" value="Genomic_DNA"/>
</dbReference>
<proteinExistence type="predicted"/>
<evidence type="ECO:0000313" key="3">
    <source>
        <dbReference type="Proteomes" id="UP000527143"/>
    </source>
</evidence>
<accession>A0A840YQ73</accession>
<keyword evidence="1" id="KW-1133">Transmembrane helix</keyword>
<dbReference type="RefSeq" id="WP_184086603.1">
    <property type="nucleotide sequence ID" value="NZ_JACIJF010000004.1"/>
</dbReference>
<protein>
    <submittedName>
        <fullName evidence="2">Uncharacterized protein</fullName>
    </submittedName>
</protein>
<dbReference type="AlphaFoldDB" id="A0A840YQ73"/>
<keyword evidence="1" id="KW-0812">Transmembrane</keyword>
<evidence type="ECO:0000313" key="2">
    <source>
        <dbReference type="EMBL" id="MBB5710562.1"/>
    </source>
</evidence>
<keyword evidence="3" id="KW-1185">Reference proteome</keyword>
<comment type="caution">
    <text evidence="2">The sequence shown here is derived from an EMBL/GenBank/DDBJ whole genome shotgun (WGS) entry which is preliminary data.</text>
</comment>
<sequence>MQRPLVIDSHARRHPFRSHVRRAIVRDRQTRDDSDVKLFALSFSAFFVCFYTFLL</sequence>
<organism evidence="2 3">
    <name type="scientific">Sphingomonas xinjiangensis</name>
    <dbReference type="NCBI Taxonomy" id="643568"/>
    <lineage>
        <taxon>Bacteria</taxon>
        <taxon>Pseudomonadati</taxon>
        <taxon>Pseudomonadota</taxon>
        <taxon>Alphaproteobacteria</taxon>
        <taxon>Sphingomonadales</taxon>
        <taxon>Sphingomonadaceae</taxon>
        <taxon>Sphingomonas</taxon>
    </lineage>
</organism>
<reference evidence="2 3" key="1">
    <citation type="submission" date="2020-08" db="EMBL/GenBank/DDBJ databases">
        <title>Genomic Encyclopedia of Type Strains, Phase IV (KMG-IV): sequencing the most valuable type-strain genomes for metagenomic binning, comparative biology and taxonomic classification.</title>
        <authorList>
            <person name="Goeker M."/>
        </authorList>
    </citation>
    <scope>NUCLEOTIDE SEQUENCE [LARGE SCALE GENOMIC DNA]</scope>
    <source>
        <strain evidence="2 3">DSM 26736</strain>
    </source>
</reference>
<dbReference type="Proteomes" id="UP000527143">
    <property type="component" value="Unassembled WGS sequence"/>
</dbReference>
<keyword evidence="1" id="KW-0472">Membrane</keyword>